<keyword evidence="7" id="KW-0804">Transcription</keyword>
<dbReference type="InterPro" id="IPR013088">
    <property type="entry name" value="Znf_NHR/GATA"/>
</dbReference>
<feature type="domain" description="NR LBD" evidence="12">
    <location>
        <begin position="959"/>
        <end position="1200"/>
    </location>
</feature>
<dbReference type="Pfam" id="PF00104">
    <property type="entry name" value="Hormone_recep"/>
    <property type="match status" value="1"/>
</dbReference>
<evidence type="ECO:0000313" key="14">
    <source>
        <dbReference type="RefSeq" id="XP_035827288.1"/>
    </source>
</evidence>
<dbReference type="Gene3D" id="3.30.50.10">
    <property type="entry name" value="Erythroid Transcription Factor GATA-1, subunit A"/>
    <property type="match status" value="1"/>
</dbReference>
<keyword evidence="13" id="KW-1185">Reference proteome</keyword>
<dbReference type="SMART" id="SM00399">
    <property type="entry name" value="ZnF_C4"/>
    <property type="match status" value="1"/>
</dbReference>
<feature type="compositionally biased region" description="Basic and acidic residues" evidence="10">
    <location>
        <begin position="172"/>
        <end position="185"/>
    </location>
</feature>
<reference evidence="14" key="1">
    <citation type="submission" date="2025-08" db="UniProtKB">
        <authorList>
            <consortium name="RefSeq"/>
        </authorList>
    </citation>
    <scope>IDENTIFICATION</scope>
</reference>
<dbReference type="PROSITE" id="PS51843">
    <property type="entry name" value="NR_LBD"/>
    <property type="match status" value="1"/>
</dbReference>
<evidence type="ECO:0000256" key="5">
    <source>
        <dbReference type="ARBA" id="ARBA00023015"/>
    </source>
</evidence>
<name>A0ABM1VXZ5_APLCA</name>
<dbReference type="InterPro" id="IPR001628">
    <property type="entry name" value="Znf_hrmn_rcpt"/>
</dbReference>
<feature type="region of interest" description="Disordered" evidence="10">
    <location>
        <begin position="625"/>
        <end position="654"/>
    </location>
</feature>
<dbReference type="InterPro" id="IPR000536">
    <property type="entry name" value="Nucl_hrmn_rcpt_lig-bd"/>
</dbReference>
<organism evidence="13 14">
    <name type="scientific">Aplysia californica</name>
    <name type="common">California sea hare</name>
    <dbReference type="NCBI Taxonomy" id="6500"/>
    <lineage>
        <taxon>Eukaryota</taxon>
        <taxon>Metazoa</taxon>
        <taxon>Spiralia</taxon>
        <taxon>Lophotrochozoa</taxon>
        <taxon>Mollusca</taxon>
        <taxon>Gastropoda</taxon>
        <taxon>Heterobranchia</taxon>
        <taxon>Euthyneura</taxon>
        <taxon>Tectipleura</taxon>
        <taxon>Aplysiida</taxon>
        <taxon>Aplysioidea</taxon>
        <taxon>Aplysiidae</taxon>
        <taxon>Aplysia</taxon>
    </lineage>
</organism>
<feature type="region of interest" description="Disordered" evidence="10">
    <location>
        <begin position="324"/>
        <end position="344"/>
    </location>
</feature>
<feature type="region of interest" description="Disordered" evidence="10">
    <location>
        <begin position="764"/>
        <end position="834"/>
    </location>
</feature>
<feature type="domain" description="Nuclear receptor" evidence="11">
    <location>
        <begin position="1"/>
        <end position="60"/>
    </location>
</feature>
<feature type="compositionally biased region" description="Low complexity" evidence="10">
    <location>
        <begin position="821"/>
        <end position="833"/>
    </location>
</feature>
<dbReference type="Proteomes" id="UP000694888">
    <property type="component" value="Unplaced"/>
</dbReference>
<evidence type="ECO:0000313" key="13">
    <source>
        <dbReference type="Proteomes" id="UP000694888"/>
    </source>
</evidence>
<dbReference type="SUPFAM" id="SSF57716">
    <property type="entry name" value="Glucocorticoid receptor-like (DNA-binding domain)"/>
    <property type="match status" value="1"/>
</dbReference>
<dbReference type="SUPFAM" id="SSF48508">
    <property type="entry name" value="Nuclear receptor ligand-binding domain"/>
    <property type="match status" value="1"/>
</dbReference>
<dbReference type="InterPro" id="IPR035500">
    <property type="entry name" value="NHR-like_dom_sf"/>
</dbReference>
<feature type="compositionally biased region" description="Basic and acidic residues" evidence="10">
    <location>
        <begin position="874"/>
        <end position="887"/>
    </location>
</feature>
<evidence type="ECO:0000256" key="7">
    <source>
        <dbReference type="ARBA" id="ARBA00023163"/>
    </source>
</evidence>
<evidence type="ECO:0000256" key="9">
    <source>
        <dbReference type="ARBA" id="ARBA00023242"/>
    </source>
</evidence>
<evidence type="ECO:0000259" key="12">
    <source>
        <dbReference type="PROSITE" id="PS51843"/>
    </source>
</evidence>
<gene>
    <name evidence="14" type="primary">LOC101859118</name>
</gene>
<feature type="compositionally biased region" description="Low complexity" evidence="10">
    <location>
        <begin position="330"/>
        <end position="344"/>
    </location>
</feature>
<feature type="region of interest" description="Disordered" evidence="10">
    <location>
        <begin position="729"/>
        <end position="750"/>
    </location>
</feature>
<sequence length="1207" mass="133114">MRLRELQGFFRRSLIRHEPYVCVGNGLCVIGPETKRRKSCPKCRHDKCLEVGMSKDAIKTGRYSYVKKSHDILEMIEYHFYNVVGREPEEEDIKQFQQPPAKRQRTSSNSNSNSSSSNNNSKNSNGNKSNNSKNKTPEYRQDDKESLSRYKGGDVLPLEPDAQNTVLSKCHPVRETQGHGGETERNSSFSVGCQLSPTKSAEGAAMTSCAVREVSKRENSPGGYMEVTVSRSGGEGSKDLDFRNGAEACLLPETSSSSSDVQCPQRMLECRNQFLSESSFVEYGFSEPSMVLDNSDAHCVPYTPADPHCLPYSSLQEDALFRQADPEPSPSLTTLSPVSNYSSMSSGASSTGVTSCSASFLTFDSPWVEALPTSDDSRYYSSISPQDSFDGAFTFPPQDSAPYAEGSYNYPPPGHESWEESGAPLPPSPNSSYDSGRHTLSPEAPFQTGGGHFFFSDFLEGEFPPFPNDGKGQGQMGFYEFDLPDAAMMSGPTTSVSEHQINGFSDLSRQNILKDQTAPLRCADNFNNEPPVAAKLTDTIDRSGADNTSLQCNPSSCLEPSLATRGGGLERSPIPSLAQGEDKPCTTPVSNALKRQRHLAWSDVNFGEEGLPHIEEIVRFETGGRAKKPKMSNQLPLNFGGEQTNRTQSDSGNDNKLYLNLESLKSNDTAENFCFQSRPLEADAIPQPSVPQTACAATELPAYIEADPFPPQIRNANCAKRSPTVSNVPFLSRSSCRNSSPKPQSTDTQENFLLPNLSQPCLENVLPSPPLPSLSQRSSDSSSFSSPLPSSASLPSSSPLPSSASLPSSPASSPAPPSPQTPLLTAPLPTQLSHSAPKTANGLYFIFDSGISTQNLSQNATLKGSATSGQSVTDLRRGNLDDNEKQLESGQCDDDESSRNSPTSIARPVSRGGDDYYETLPWCEFSECELDEAFESLRVSHEHIVVIDSNLLSEADIAEKEESFLGVRRLREEVFGKCQNLTDRDLYYKILDATGIDLDGRKEWMEVMAGIFNTMVRKTIRFFKSVPGFRDICQADKVVMSKSTFNEYSVLSFFRGLNPRKQLILDAEHSVVIDTEFLHKVFPEIETSLQAIFLIAQHLKKLELSLEEILILKAIVITSSDREQLQEYEKVDRLYWRLHCMLQLSLRRHHRRPMARYARLISVLTELRSVGALNSKNFNQASPDFLRLTQSIKVPLFMELICGINMS</sequence>
<evidence type="ECO:0000256" key="6">
    <source>
        <dbReference type="ARBA" id="ARBA00023125"/>
    </source>
</evidence>
<feature type="region of interest" description="Disordered" evidence="10">
    <location>
        <begin position="862"/>
        <end position="912"/>
    </location>
</feature>
<comment type="subcellular location">
    <subcellularLocation>
        <location evidence="1">Nucleus</location>
    </subcellularLocation>
</comment>
<feature type="region of interest" description="Disordered" evidence="10">
    <location>
        <begin position="391"/>
        <end position="443"/>
    </location>
</feature>
<feature type="region of interest" description="Disordered" evidence="10">
    <location>
        <begin position="90"/>
        <end position="191"/>
    </location>
</feature>
<dbReference type="SMART" id="SM00430">
    <property type="entry name" value="HOLI"/>
    <property type="match status" value="1"/>
</dbReference>
<accession>A0ABM1VXZ5</accession>
<keyword evidence="9" id="KW-0539">Nucleus</keyword>
<evidence type="ECO:0000256" key="2">
    <source>
        <dbReference type="ARBA" id="ARBA00022723"/>
    </source>
</evidence>
<evidence type="ECO:0000256" key="1">
    <source>
        <dbReference type="ARBA" id="ARBA00004123"/>
    </source>
</evidence>
<feature type="compositionally biased region" description="Basic and acidic residues" evidence="10">
    <location>
        <begin position="135"/>
        <end position="152"/>
    </location>
</feature>
<keyword evidence="3" id="KW-0863">Zinc-finger</keyword>
<dbReference type="PANTHER" id="PTHR45805">
    <property type="entry name" value="NUCLEAR HORMONE RECEPTOR HR3-RELATED"/>
    <property type="match status" value="1"/>
</dbReference>
<evidence type="ECO:0000259" key="11">
    <source>
        <dbReference type="PROSITE" id="PS51030"/>
    </source>
</evidence>
<keyword evidence="4" id="KW-0862">Zinc</keyword>
<proteinExistence type="predicted"/>
<dbReference type="Gene3D" id="1.10.565.10">
    <property type="entry name" value="Retinoid X Receptor"/>
    <property type="match status" value="1"/>
</dbReference>
<feature type="compositionally biased region" description="Low complexity" evidence="10">
    <location>
        <begin position="107"/>
        <end position="134"/>
    </location>
</feature>
<keyword evidence="2" id="KW-0479">Metal-binding</keyword>
<protein>
    <submittedName>
        <fullName evidence="14">Flocculation protein FLO11</fullName>
    </submittedName>
</protein>
<feature type="compositionally biased region" description="Low complexity" evidence="10">
    <location>
        <begin position="773"/>
        <end position="812"/>
    </location>
</feature>
<keyword evidence="6" id="KW-0238">DNA-binding</keyword>
<feature type="region of interest" description="Disordered" evidence="10">
    <location>
        <begin position="565"/>
        <end position="586"/>
    </location>
</feature>
<dbReference type="GeneID" id="101859118"/>
<dbReference type="RefSeq" id="XP_035827288.1">
    <property type="nucleotide sequence ID" value="XM_035971395.1"/>
</dbReference>
<dbReference type="PANTHER" id="PTHR45805:SF2">
    <property type="entry name" value="NUCLEAR HORMONE RECEPTOR HR3-RELATED"/>
    <property type="match status" value="1"/>
</dbReference>
<feature type="compositionally biased region" description="Polar residues" evidence="10">
    <location>
        <begin position="631"/>
        <end position="654"/>
    </location>
</feature>
<evidence type="ECO:0000256" key="3">
    <source>
        <dbReference type="ARBA" id="ARBA00022771"/>
    </source>
</evidence>
<dbReference type="PROSITE" id="PS51030">
    <property type="entry name" value="NUCLEAR_REC_DBD_2"/>
    <property type="match status" value="1"/>
</dbReference>
<feature type="compositionally biased region" description="Polar residues" evidence="10">
    <location>
        <begin position="862"/>
        <end position="873"/>
    </location>
</feature>
<keyword evidence="5" id="KW-0805">Transcription regulation</keyword>
<evidence type="ECO:0000256" key="4">
    <source>
        <dbReference type="ARBA" id="ARBA00022833"/>
    </source>
</evidence>
<evidence type="ECO:0000256" key="10">
    <source>
        <dbReference type="SAM" id="MobiDB-lite"/>
    </source>
</evidence>
<evidence type="ECO:0000256" key="8">
    <source>
        <dbReference type="ARBA" id="ARBA00023170"/>
    </source>
</evidence>
<dbReference type="Pfam" id="PF00105">
    <property type="entry name" value="zf-C4"/>
    <property type="match status" value="1"/>
</dbReference>
<keyword evidence="8" id="KW-0675">Receptor</keyword>